<evidence type="ECO:0008006" key="3">
    <source>
        <dbReference type="Google" id="ProtNLM"/>
    </source>
</evidence>
<keyword evidence="2" id="KW-1185">Reference proteome</keyword>
<accession>A0AA38T9K5</accession>
<evidence type="ECO:0000313" key="2">
    <source>
        <dbReference type="Proteomes" id="UP001172457"/>
    </source>
</evidence>
<name>A0AA38T9K5_9ASTR</name>
<protein>
    <recommendedName>
        <fullName evidence="3">Nuclease HARBI1</fullName>
    </recommendedName>
</protein>
<reference evidence="1" key="1">
    <citation type="submission" date="2023-03" db="EMBL/GenBank/DDBJ databases">
        <title>Chromosome-scale reference genome and RAD-based genetic map of yellow starthistle (Centaurea solstitialis) reveal putative structural variation and QTLs associated with invader traits.</title>
        <authorList>
            <person name="Reatini B."/>
            <person name="Cang F.A."/>
            <person name="Jiang Q."/>
            <person name="Mckibben M.T.W."/>
            <person name="Barker M.S."/>
            <person name="Rieseberg L.H."/>
            <person name="Dlugosch K.M."/>
        </authorList>
    </citation>
    <scope>NUCLEOTIDE SEQUENCE</scope>
    <source>
        <strain evidence="1">CAN-66</strain>
        <tissue evidence="1">Leaf</tissue>
    </source>
</reference>
<sequence length="125" mass="14364">MEIPTMSNIMYACIILHNMIIENKNKAICVVPHDLPDPPNPQLIEEQRMANLLEVRNSTIHHNLRADLVEHIWNLDIDLMSYDGEQIAITEFRLQITSMLFLSSAISSTSLMEEVFTSVDRISRL</sequence>
<gene>
    <name evidence="1" type="ORF">OSB04_019860</name>
</gene>
<proteinExistence type="predicted"/>
<comment type="caution">
    <text evidence="1">The sequence shown here is derived from an EMBL/GenBank/DDBJ whole genome shotgun (WGS) entry which is preliminary data.</text>
</comment>
<organism evidence="1 2">
    <name type="scientific">Centaurea solstitialis</name>
    <name type="common">yellow star-thistle</name>
    <dbReference type="NCBI Taxonomy" id="347529"/>
    <lineage>
        <taxon>Eukaryota</taxon>
        <taxon>Viridiplantae</taxon>
        <taxon>Streptophyta</taxon>
        <taxon>Embryophyta</taxon>
        <taxon>Tracheophyta</taxon>
        <taxon>Spermatophyta</taxon>
        <taxon>Magnoliopsida</taxon>
        <taxon>eudicotyledons</taxon>
        <taxon>Gunneridae</taxon>
        <taxon>Pentapetalae</taxon>
        <taxon>asterids</taxon>
        <taxon>campanulids</taxon>
        <taxon>Asterales</taxon>
        <taxon>Asteraceae</taxon>
        <taxon>Carduoideae</taxon>
        <taxon>Cardueae</taxon>
        <taxon>Centaureinae</taxon>
        <taxon>Centaurea</taxon>
    </lineage>
</organism>
<dbReference type="AlphaFoldDB" id="A0AA38T9K5"/>
<dbReference type="EMBL" id="JARYMX010000005">
    <property type="protein sequence ID" value="KAJ9547317.1"/>
    <property type="molecule type" value="Genomic_DNA"/>
</dbReference>
<evidence type="ECO:0000313" key="1">
    <source>
        <dbReference type="EMBL" id="KAJ9547317.1"/>
    </source>
</evidence>
<dbReference type="Proteomes" id="UP001172457">
    <property type="component" value="Chromosome 5"/>
</dbReference>